<feature type="compositionally biased region" description="Polar residues" evidence="1">
    <location>
        <begin position="58"/>
        <end position="69"/>
    </location>
</feature>
<sequence length="608" mass="68071">MDIHSPPTPVSPSLRPASGNNSPYTAYTRPVNHHRKRISALRLSSDTTSTLPEYIPTNPVSPSLKTVSAVTEIDDAPPGYSSDSAQEADEDTDISDDDRRKHPQRSVFIASTSPTPSSSRFKRGSSHRRKNSALNLDPIRSTSDLYLDSLLERSVHALEMSNALLQSSISTKTSLSGILHQETDEEADFPNSVIPPSSSRTGYSSGMYSLERSARGLSSRITSTRDVHETWVEDLEQITRDVDTLFSEEAQEKRRYHSQMRRNGSGSGSSQGSISASVPTTSSVLHTRQHPGHSQLRTPKRPSRRASLDLHSMPSRQPFAEHLDHHLHVEHPERHDDMTGVPHLRYDCQDRERFVAHPPRALTQYVVAEGNMGHGHERQADAPTYVVEACRKDSSRERAGDGEGGRTSKNGHSAQSNSHDDETIILPSTLGLRSSGTHSTLRGSRRTPSRSRSKSPIRTVSRFVPHDRREQDPAEKSSIPPALVIERSSSASPHQSTRAPNAYTMLSSFVYPSSTPSIQTPHQKLFTRKENVRRLDLHGNLELVRPILQCLKDIMPASPVDHKDDIRHLPLHPRFQPKLHPRQSLEDREAVPRLLVRFRDQDRRRQNL</sequence>
<accession>A0A9P5Q7G0</accession>
<dbReference type="EMBL" id="JADNRY010000005">
    <property type="protein sequence ID" value="KAF9076883.1"/>
    <property type="molecule type" value="Genomic_DNA"/>
</dbReference>
<feature type="compositionally biased region" description="Acidic residues" evidence="1">
    <location>
        <begin position="86"/>
        <end position="96"/>
    </location>
</feature>
<feature type="compositionally biased region" description="Polar residues" evidence="1">
    <location>
        <begin position="109"/>
        <end position="119"/>
    </location>
</feature>
<evidence type="ECO:0000256" key="1">
    <source>
        <dbReference type="SAM" id="MobiDB-lite"/>
    </source>
</evidence>
<feature type="region of interest" description="Disordered" evidence="1">
    <location>
        <begin position="250"/>
        <end position="307"/>
    </location>
</feature>
<feature type="compositionally biased region" description="Basic residues" evidence="1">
    <location>
        <begin position="120"/>
        <end position="131"/>
    </location>
</feature>
<keyword evidence="3" id="KW-1185">Reference proteome</keyword>
<feature type="compositionally biased region" description="Polar residues" evidence="1">
    <location>
        <begin position="42"/>
        <end position="51"/>
    </location>
</feature>
<feature type="compositionally biased region" description="Basic and acidic residues" evidence="1">
    <location>
        <begin position="464"/>
        <end position="475"/>
    </location>
</feature>
<feature type="region of interest" description="Disordered" evidence="1">
    <location>
        <begin position="1"/>
        <end position="135"/>
    </location>
</feature>
<feature type="compositionally biased region" description="Polar residues" evidence="1">
    <location>
        <begin position="407"/>
        <end position="417"/>
    </location>
</feature>
<name>A0A9P5Q7G0_9AGAR</name>
<dbReference type="OrthoDB" id="3254377at2759"/>
<comment type="caution">
    <text evidence="2">The sequence shown here is derived from an EMBL/GenBank/DDBJ whole genome shotgun (WGS) entry which is preliminary data.</text>
</comment>
<reference evidence="2" key="1">
    <citation type="submission" date="2020-11" db="EMBL/GenBank/DDBJ databases">
        <authorList>
            <consortium name="DOE Joint Genome Institute"/>
            <person name="Ahrendt S."/>
            <person name="Riley R."/>
            <person name="Andreopoulos W."/>
            <person name="Labutti K."/>
            <person name="Pangilinan J."/>
            <person name="Ruiz-Duenas F.J."/>
            <person name="Barrasa J.M."/>
            <person name="Sanchez-Garcia M."/>
            <person name="Camarero S."/>
            <person name="Miyauchi S."/>
            <person name="Serrano A."/>
            <person name="Linde D."/>
            <person name="Babiker R."/>
            <person name="Drula E."/>
            <person name="Ayuso-Fernandez I."/>
            <person name="Pacheco R."/>
            <person name="Padilla G."/>
            <person name="Ferreira P."/>
            <person name="Barriuso J."/>
            <person name="Kellner H."/>
            <person name="Castanera R."/>
            <person name="Alfaro M."/>
            <person name="Ramirez L."/>
            <person name="Pisabarro A.G."/>
            <person name="Kuo A."/>
            <person name="Tritt A."/>
            <person name="Lipzen A."/>
            <person name="He G."/>
            <person name="Yan M."/>
            <person name="Ng V."/>
            <person name="Cullen D."/>
            <person name="Martin F."/>
            <person name="Rosso M.-N."/>
            <person name="Henrissat B."/>
            <person name="Hibbett D."/>
            <person name="Martinez A.T."/>
            <person name="Grigoriev I.V."/>
        </authorList>
    </citation>
    <scope>NUCLEOTIDE SEQUENCE</scope>
    <source>
        <strain evidence="2">AH 40177</strain>
    </source>
</reference>
<dbReference type="Proteomes" id="UP000772434">
    <property type="component" value="Unassembled WGS sequence"/>
</dbReference>
<feature type="compositionally biased region" description="Polar residues" evidence="1">
    <location>
        <begin position="487"/>
        <end position="498"/>
    </location>
</feature>
<feature type="compositionally biased region" description="Basic and acidic residues" evidence="1">
    <location>
        <begin position="393"/>
        <end position="406"/>
    </location>
</feature>
<evidence type="ECO:0000313" key="2">
    <source>
        <dbReference type="EMBL" id="KAF9076883.1"/>
    </source>
</evidence>
<proteinExistence type="predicted"/>
<dbReference type="AlphaFoldDB" id="A0A9P5Q7G0"/>
<organism evidence="2 3">
    <name type="scientific">Rhodocollybia butyracea</name>
    <dbReference type="NCBI Taxonomy" id="206335"/>
    <lineage>
        <taxon>Eukaryota</taxon>
        <taxon>Fungi</taxon>
        <taxon>Dikarya</taxon>
        <taxon>Basidiomycota</taxon>
        <taxon>Agaricomycotina</taxon>
        <taxon>Agaricomycetes</taxon>
        <taxon>Agaricomycetidae</taxon>
        <taxon>Agaricales</taxon>
        <taxon>Marasmiineae</taxon>
        <taxon>Omphalotaceae</taxon>
        <taxon>Rhodocollybia</taxon>
    </lineage>
</organism>
<feature type="compositionally biased region" description="Basic residues" evidence="1">
    <location>
        <begin position="443"/>
        <end position="455"/>
    </location>
</feature>
<gene>
    <name evidence="2" type="ORF">BDP27DRAFT_705596</name>
</gene>
<evidence type="ECO:0000313" key="3">
    <source>
        <dbReference type="Proteomes" id="UP000772434"/>
    </source>
</evidence>
<feature type="region of interest" description="Disordered" evidence="1">
    <location>
        <begin position="393"/>
        <end position="498"/>
    </location>
</feature>
<feature type="compositionally biased region" description="Low complexity" evidence="1">
    <location>
        <begin position="268"/>
        <end position="277"/>
    </location>
</feature>
<feature type="compositionally biased region" description="Pro residues" evidence="1">
    <location>
        <begin position="1"/>
        <end position="10"/>
    </location>
</feature>
<protein>
    <submittedName>
        <fullName evidence="2">Uncharacterized protein</fullName>
    </submittedName>
</protein>